<dbReference type="Gene3D" id="1.10.357.10">
    <property type="entry name" value="Tetracycline Repressor, domain 2"/>
    <property type="match status" value="1"/>
</dbReference>
<accession>A0ABX7MRJ2</accession>
<dbReference type="PANTHER" id="PTHR43479:SF11">
    <property type="entry name" value="ACREF_ENVCD OPERON REPRESSOR-RELATED"/>
    <property type="match status" value="1"/>
</dbReference>
<dbReference type="PANTHER" id="PTHR43479">
    <property type="entry name" value="ACREF/ENVCD OPERON REPRESSOR-RELATED"/>
    <property type="match status" value="1"/>
</dbReference>
<protein>
    <submittedName>
        <fullName evidence="1">TetR/AcrR family transcriptional regulator</fullName>
    </submittedName>
</protein>
<dbReference type="RefSeq" id="WP_206643963.1">
    <property type="nucleotide sequence ID" value="NZ_CP071247.1"/>
</dbReference>
<gene>
    <name evidence="1" type="ORF">LPB19_16485</name>
</gene>
<keyword evidence="2" id="KW-1185">Reference proteome</keyword>
<evidence type="ECO:0000313" key="2">
    <source>
        <dbReference type="Proteomes" id="UP000663555"/>
    </source>
</evidence>
<dbReference type="InterPro" id="IPR009057">
    <property type="entry name" value="Homeodomain-like_sf"/>
</dbReference>
<evidence type="ECO:0000313" key="1">
    <source>
        <dbReference type="EMBL" id="QSP94744.1"/>
    </source>
</evidence>
<proteinExistence type="predicted"/>
<reference evidence="1 2" key="1">
    <citation type="submission" date="2021-03" db="EMBL/GenBank/DDBJ databases">
        <title>Genome sequencing of Marinobacter sp. LPB0319.</title>
        <authorList>
            <person name="Kim J."/>
        </authorList>
    </citation>
    <scope>NUCLEOTIDE SEQUENCE [LARGE SCALE GENOMIC DNA]</scope>
    <source>
        <strain evidence="1 2">LPB0319</strain>
    </source>
</reference>
<organism evidence="1 2">
    <name type="scientific">Marinobacter salinisoli</name>
    <dbReference type="NCBI Taxonomy" id="2769486"/>
    <lineage>
        <taxon>Bacteria</taxon>
        <taxon>Pseudomonadati</taxon>
        <taxon>Pseudomonadota</taxon>
        <taxon>Gammaproteobacteria</taxon>
        <taxon>Pseudomonadales</taxon>
        <taxon>Marinobacteraceae</taxon>
        <taxon>Marinobacter</taxon>
    </lineage>
</organism>
<dbReference type="InterPro" id="IPR050624">
    <property type="entry name" value="HTH-type_Tx_Regulator"/>
</dbReference>
<dbReference type="Proteomes" id="UP000663555">
    <property type="component" value="Chromosome"/>
</dbReference>
<sequence length="184" mass="21529">MYHIKADKRVRRSAERMYEGLNRCLEAKSLKEITVSDVCKESKVGRATFYRNFDVVSDILSMKCDQCFKEVLEGFVEHNGDRPFDAKNLLKFYISYWSENWKIIDHIVKSNRIDIIYKCHLKNSLIIASKYNPNPHLSEAERRYLIAMRSGETISILSTWILGGRKETADELFNIVRKLLFPGQ</sequence>
<dbReference type="EMBL" id="CP071247">
    <property type="protein sequence ID" value="QSP94744.1"/>
    <property type="molecule type" value="Genomic_DNA"/>
</dbReference>
<name>A0ABX7MRJ2_9GAMM</name>
<dbReference type="SUPFAM" id="SSF46689">
    <property type="entry name" value="Homeodomain-like"/>
    <property type="match status" value="1"/>
</dbReference>